<organism evidence="3 4">
    <name type="scientific">Paenibacillus larvae subsp. larvae</name>
    <dbReference type="NCBI Taxonomy" id="147375"/>
    <lineage>
        <taxon>Bacteria</taxon>
        <taxon>Bacillati</taxon>
        <taxon>Bacillota</taxon>
        <taxon>Bacilli</taxon>
        <taxon>Bacillales</taxon>
        <taxon>Paenibacillaceae</taxon>
        <taxon>Paenibacillus</taxon>
    </lineage>
</organism>
<evidence type="ECO:0000313" key="3">
    <source>
        <dbReference type="EMBL" id="AVF27869.1"/>
    </source>
</evidence>
<evidence type="ECO:0000256" key="1">
    <source>
        <dbReference type="SAM" id="MobiDB-lite"/>
    </source>
</evidence>
<dbReference type="STRING" id="147375.BXP28_11020"/>
<feature type="region of interest" description="Disordered" evidence="1">
    <location>
        <begin position="442"/>
        <end position="468"/>
    </location>
</feature>
<dbReference type="GeneID" id="64220109"/>
<dbReference type="InterPro" id="IPR058660">
    <property type="entry name" value="WHD_DnaB"/>
</dbReference>
<feature type="domain" description="Replicative helicase loading/DNA remodeling protein DnaB N-terminal winged helix" evidence="2">
    <location>
        <begin position="12"/>
        <end position="188"/>
    </location>
</feature>
<dbReference type="Proteomes" id="UP000239833">
    <property type="component" value="Chromosome"/>
</dbReference>
<sequence>MRISNMLHFTENHRFYVFRDFSLSSLEYKMLTMIYQPMIGGLAISVYHTLYQQLQGDQVGYSPLEQQRRLFFAMDIDPGERGRKMFIEQASKLEAVGLLQTCRKFVSEDEDYLYAYTLFRPLSPPEFFQNQHLTLLLRDKVGKYMLLSLRDELLLDEAPELKTANSENISVPFYDIFRLNTQTIDYELEQVLYESSAARQMERMDVVSKGFQFADILMRFPRGSRNRVYVEDLKNRPEHMISINLVARKYNLTLQETCRLLDEDGMFTEEGELLVDGLQYKANLYYRQGKKREEERERSISRAAELTVIQGKDREGETEQSVQMEYYLAVPQLLQGECNDHQYNYILKNEPYTFVLKKFFPHGSVPDGVMDIFEKIDLNYKLKEEVINVLIHYIYVDRRSWTKASIEAVASDMLGKQILTYEQAVEYVRERQRYKEQAAAKAAAAKNRGRGGRNTRGQTKQQKPQIPIVQPAVQQAELTDEELQRIIQKARRLDEKFK</sequence>
<proteinExistence type="predicted"/>
<name>A0A2L1UHE5_9BACL</name>
<gene>
    <name evidence="3" type="ORF">ERICIII_03761</name>
</gene>
<evidence type="ECO:0000259" key="2">
    <source>
        <dbReference type="Pfam" id="PF25888"/>
    </source>
</evidence>
<accession>A0A2L1UHE5</accession>
<dbReference type="AlphaFoldDB" id="A0A2L1UHE5"/>
<dbReference type="RefSeq" id="WP_077995876.1">
    <property type="nucleotide sequence ID" value="NZ_CP019655.1"/>
</dbReference>
<dbReference type="Pfam" id="PF25888">
    <property type="entry name" value="WHD_DnaB"/>
    <property type="match status" value="1"/>
</dbReference>
<dbReference type="EMBL" id="CP019655">
    <property type="protein sequence ID" value="AVF27869.1"/>
    <property type="molecule type" value="Genomic_DNA"/>
</dbReference>
<evidence type="ECO:0000313" key="4">
    <source>
        <dbReference type="Proteomes" id="UP000239833"/>
    </source>
</evidence>
<protein>
    <submittedName>
        <fullName evidence="3">Replication initiation and membrane attachment protein, DnaB/DnaD family</fullName>
    </submittedName>
</protein>
<feature type="compositionally biased region" description="Low complexity" evidence="1">
    <location>
        <begin position="455"/>
        <end position="468"/>
    </location>
</feature>
<reference evidence="4" key="1">
    <citation type="submission" date="2017-02" db="EMBL/GenBank/DDBJ databases">
        <title>Delineation of Paenibacillus larvae strains originating from foulbrood outbreaks.</title>
        <authorList>
            <person name="Beims H."/>
            <person name="Bunk B."/>
            <person name="Sproeer C."/>
            <person name="Mohr K.I."/>
            <person name="Pradella S."/>
            <person name="Guenther G."/>
            <person name="Rohde M."/>
            <person name="von der Ohe W."/>
            <person name="Steinert M."/>
        </authorList>
    </citation>
    <scope>NUCLEOTIDE SEQUENCE [LARGE SCALE GENOMIC DNA]</scope>
    <source>
        <strain evidence="4">Eric_III</strain>
    </source>
</reference>